<dbReference type="Proteomes" id="UP001139369">
    <property type="component" value="Unassembled WGS sequence"/>
</dbReference>
<evidence type="ECO:0008006" key="3">
    <source>
        <dbReference type="Google" id="ProtNLM"/>
    </source>
</evidence>
<dbReference type="PROSITE" id="PS51257">
    <property type="entry name" value="PROKAR_LIPOPROTEIN"/>
    <property type="match status" value="1"/>
</dbReference>
<comment type="caution">
    <text evidence="1">The sequence shown here is derived from an EMBL/GenBank/DDBJ whole genome shotgun (WGS) entry which is preliminary data.</text>
</comment>
<organism evidence="1 2">
    <name type="scientific">Polaribacter marinus</name>
    <dbReference type="NCBI Taxonomy" id="2916838"/>
    <lineage>
        <taxon>Bacteria</taxon>
        <taxon>Pseudomonadati</taxon>
        <taxon>Bacteroidota</taxon>
        <taxon>Flavobacteriia</taxon>
        <taxon>Flavobacteriales</taxon>
        <taxon>Flavobacteriaceae</taxon>
    </lineage>
</organism>
<proteinExistence type="predicted"/>
<dbReference type="AlphaFoldDB" id="A0A9X1VR83"/>
<keyword evidence="2" id="KW-1185">Reference proteome</keyword>
<sequence>MNRLILIFGFFILLISCKSTKISYESEFKISDDSVNLYAFIGKKISVLEFDPNENNTEVVTDTVFGKVFKSTPYIMDYAFKCKYRIEKNVFNELKTKTIDFVAYDHYGIAKFKNYKYVILYISLDKEDGSYYHQKYQFDPVEKTKNGTWQGLNGESIESLFNDKKNGVLSARGLFDK</sequence>
<evidence type="ECO:0000313" key="2">
    <source>
        <dbReference type="Proteomes" id="UP001139369"/>
    </source>
</evidence>
<protein>
    <recommendedName>
        <fullName evidence="3">Lipoprotein</fullName>
    </recommendedName>
</protein>
<reference evidence="1" key="1">
    <citation type="submission" date="2022-02" db="EMBL/GenBank/DDBJ databases">
        <title>Polaribacter sp. MSW13, isolated from seawater.</title>
        <authorList>
            <person name="Kristyanto S."/>
            <person name="Jung J."/>
            <person name="Jeon C.O."/>
        </authorList>
    </citation>
    <scope>NUCLEOTIDE SEQUENCE</scope>
    <source>
        <strain evidence="1">MSW13</strain>
    </source>
</reference>
<dbReference type="RefSeq" id="WP_242179471.1">
    <property type="nucleotide sequence ID" value="NZ_JAKQYM010000016.1"/>
</dbReference>
<evidence type="ECO:0000313" key="1">
    <source>
        <dbReference type="EMBL" id="MCI2230363.1"/>
    </source>
</evidence>
<name>A0A9X1VR83_9FLAO</name>
<dbReference type="EMBL" id="JAKQYM010000016">
    <property type="protein sequence ID" value="MCI2230363.1"/>
    <property type="molecule type" value="Genomic_DNA"/>
</dbReference>
<accession>A0A9X1VR83</accession>
<gene>
    <name evidence="1" type="ORF">MC378_14380</name>
</gene>